<feature type="transmembrane region" description="Helical" evidence="1">
    <location>
        <begin position="422"/>
        <end position="443"/>
    </location>
</feature>
<keyword evidence="3" id="KW-1185">Reference proteome</keyword>
<dbReference type="EMBL" id="JACHLK010000023">
    <property type="protein sequence ID" value="MBB6563818.1"/>
    <property type="molecule type" value="Genomic_DNA"/>
</dbReference>
<dbReference type="RefSeq" id="WP_260420459.1">
    <property type="nucleotide sequence ID" value="NZ_JACHLK010000023.1"/>
</dbReference>
<gene>
    <name evidence="2" type="ORF">HNP48_006544</name>
</gene>
<organism evidence="2 3">
    <name type="scientific">Acidovorax soli</name>
    <dbReference type="NCBI Taxonomy" id="592050"/>
    <lineage>
        <taxon>Bacteria</taxon>
        <taxon>Pseudomonadati</taxon>
        <taxon>Pseudomonadota</taxon>
        <taxon>Betaproteobacteria</taxon>
        <taxon>Burkholderiales</taxon>
        <taxon>Comamonadaceae</taxon>
        <taxon>Acidovorax</taxon>
    </lineage>
</organism>
<dbReference type="Proteomes" id="UP000575083">
    <property type="component" value="Unassembled WGS sequence"/>
</dbReference>
<evidence type="ECO:0000313" key="2">
    <source>
        <dbReference type="EMBL" id="MBB6563818.1"/>
    </source>
</evidence>
<dbReference type="InterPro" id="IPR021913">
    <property type="entry name" value="DUF3526"/>
</dbReference>
<dbReference type="AlphaFoldDB" id="A0A7X0UD54"/>
<proteinExistence type="predicted"/>
<comment type="caution">
    <text evidence="2">The sequence shown here is derived from an EMBL/GenBank/DDBJ whole genome shotgun (WGS) entry which is preliminary data.</text>
</comment>
<feature type="transmembrane region" description="Helical" evidence="1">
    <location>
        <begin position="208"/>
        <end position="231"/>
    </location>
</feature>
<name>A0A7X0UD54_9BURK</name>
<keyword evidence="1" id="KW-0812">Transmembrane</keyword>
<dbReference type="PANTHER" id="PTHR43471">
    <property type="entry name" value="ABC TRANSPORTER PERMEASE"/>
    <property type="match status" value="1"/>
</dbReference>
<feature type="transmembrane region" description="Helical" evidence="1">
    <location>
        <begin position="243"/>
        <end position="263"/>
    </location>
</feature>
<evidence type="ECO:0000256" key="1">
    <source>
        <dbReference type="SAM" id="Phobius"/>
    </source>
</evidence>
<protein>
    <submittedName>
        <fullName evidence="2">ABC-2 type transport system permease protein</fullName>
    </submittedName>
</protein>
<feature type="transmembrane region" description="Helical" evidence="1">
    <location>
        <begin position="133"/>
        <end position="153"/>
    </location>
</feature>
<reference evidence="2 3" key="1">
    <citation type="submission" date="2020-08" db="EMBL/GenBank/DDBJ databases">
        <title>Functional genomics of gut bacteria from endangered species of beetles.</title>
        <authorList>
            <person name="Carlos-Shanley C."/>
        </authorList>
    </citation>
    <scope>NUCLEOTIDE SEQUENCE [LARGE SCALE GENOMIC DNA]</scope>
    <source>
        <strain evidence="2 3">S00198</strain>
    </source>
</reference>
<evidence type="ECO:0000313" key="3">
    <source>
        <dbReference type="Proteomes" id="UP000575083"/>
    </source>
</evidence>
<keyword evidence="1" id="KW-0472">Membrane</keyword>
<accession>A0A7X0UD54</accession>
<feature type="transmembrane region" description="Helical" evidence="1">
    <location>
        <begin position="184"/>
        <end position="202"/>
    </location>
</feature>
<keyword evidence="1" id="KW-1133">Transmembrane helix</keyword>
<dbReference type="PANTHER" id="PTHR43471:SF1">
    <property type="entry name" value="ABC TRANSPORTER PERMEASE PROTEIN NOSY-RELATED"/>
    <property type="match status" value="1"/>
</dbReference>
<sequence>MMRWLVHEWRLVRRSRLCLSALVLLALLSAVSLWSGAREAARQQANIARLAPLQEQDVQAVARRFAQGGDAGYAAYYTFYGTQDPPSGAAFLALGLRDVAPYVLRVRSLGLQAQLYEGETFNPELALAGRFDFAFVLIYLAPLFIIALLHDLVSGERQAGRLRMLLAMPGAGTRLWLRRAGLRTLLAIAAMALPLLLAAAVLPIGPAALAGVLAVLVAYAAFWCAVCVLVGARPWSSTAHATALMGCWVVLTLVLPTLAQMAITRGIPVDQGVDLMLAQRQKVHGAWDEPRDATMQKFFQTHPQWKDTAPLPTRFHWKWYYAFQQLGDESVAPAVAAYRDGLARRQDWTERLGWLLPGVAAQTALHRLAHTDLPAQMRYQERIEAFHREMREFYYPYVFNERPFGPDDFAKRPRFQMQVPALAWPLAALLSGLAWALGMAALATRALRRVSAQA</sequence>
<dbReference type="Pfam" id="PF12040">
    <property type="entry name" value="DUF3526"/>
    <property type="match status" value="1"/>
</dbReference>